<dbReference type="EMBL" id="JBHRTR010000019">
    <property type="protein sequence ID" value="MFC3227069.1"/>
    <property type="molecule type" value="Genomic_DNA"/>
</dbReference>
<evidence type="ECO:0000313" key="3">
    <source>
        <dbReference type="Proteomes" id="UP001595528"/>
    </source>
</evidence>
<organism evidence="2 3">
    <name type="scientific">Marinibaculum pumilum</name>
    <dbReference type="NCBI Taxonomy" id="1766165"/>
    <lineage>
        <taxon>Bacteria</taxon>
        <taxon>Pseudomonadati</taxon>
        <taxon>Pseudomonadota</taxon>
        <taxon>Alphaproteobacteria</taxon>
        <taxon>Rhodospirillales</taxon>
        <taxon>Rhodospirillaceae</taxon>
        <taxon>Marinibaculum</taxon>
    </lineage>
</organism>
<gene>
    <name evidence="2" type="ORF">ACFOGJ_07505</name>
</gene>
<dbReference type="Proteomes" id="UP001595528">
    <property type="component" value="Unassembled WGS sequence"/>
</dbReference>
<comment type="caution">
    <text evidence="2">The sequence shown here is derived from an EMBL/GenBank/DDBJ whole genome shotgun (WGS) entry which is preliminary data.</text>
</comment>
<feature type="region of interest" description="Disordered" evidence="1">
    <location>
        <begin position="1"/>
        <end position="29"/>
    </location>
</feature>
<evidence type="ECO:0000313" key="2">
    <source>
        <dbReference type="EMBL" id="MFC3227069.1"/>
    </source>
</evidence>
<sequence>MGTSGGSGGLAALVRPSTDARRRHPGAVTNLGRDGYATLAQGDLQVDQAAGPLLANTVATALKAQGSIAPRIEGRAVRSP</sequence>
<protein>
    <submittedName>
        <fullName evidence="2">Uncharacterized protein</fullName>
    </submittedName>
</protein>
<evidence type="ECO:0000256" key="1">
    <source>
        <dbReference type="SAM" id="MobiDB-lite"/>
    </source>
</evidence>
<reference evidence="3" key="1">
    <citation type="journal article" date="2019" name="Int. J. Syst. Evol. Microbiol.">
        <title>The Global Catalogue of Microorganisms (GCM) 10K type strain sequencing project: providing services to taxonomists for standard genome sequencing and annotation.</title>
        <authorList>
            <consortium name="The Broad Institute Genomics Platform"/>
            <consortium name="The Broad Institute Genome Sequencing Center for Infectious Disease"/>
            <person name="Wu L."/>
            <person name="Ma J."/>
        </authorList>
    </citation>
    <scope>NUCLEOTIDE SEQUENCE [LARGE SCALE GENOMIC DNA]</scope>
    <source>
        <strain evidence="3">KCTC 42964</strain>
    </source>
</reference>
<keyword evidence="3" id="KW-1185">Reference proteome</keyword>
<dbReference type="RefSeq" id="WP_379899230.1">
    <property type="nucleotide sequence ID" value="NZ_JBHRTR010000019.1"/>
</dbReference>
<name>A0ABV7KY61_9PROT</name>
<accession>A0ABV7KY61</accession>
<proteinExistence type="predicted"/>